<name>A0A520MIL7_9GAMM</name>
<dbReference type="InterPro" id="IPR023192">
    <property type="entry name" value="TGS-like_dom_sf"/>
</dbReference>
<proteinExistence type="inferred from homology"/>
<protein>
    <recommendedName>
        <fullName evidence="6">Ribosome-binding ATPase YchF</fullName>
    </recommendedName>
</protein>
<dbReference type="PANTHER" id="PTHR23305">
    <property type="entry name" value="OBG GTPASE FAMILY"/>
    <property type="match status" value="1"/>
</dbReference>
<dbReference type="GO" id="GO:0046872">
    <property type="term" value="F:metal ion binding"/>
    <property type="evidence" value="ECO:0007669"/>
    <property type="project" value="UniProtKB-KW"/>
</dbReference>
<comment type="cofactor">
    <cofactor evidence="1">
        <name>Mg(2+)</name>
        <dbReference type="ChEBI" id="CHEBI:18420"/>
    </cofactor>
</comment>
<dbReference type="Gene3D" id="3.40.50.300">
    <property type="entry name" value="P-loop containing nucleotide triphosphate hydrolases"/>
    <property type="match status" value="1"/>
</dbReference>
<evidence type="ECO:0000256" key="3">
    <source>
        <dbReference type="ARBA" id="ARBA00022741"/>
    </source>
</evidence>
<dbReference type="InterPro" id="IPR013029">
    <property type="entry name" value="YchF_C"/>
</dbReference>
<dbReference type="CDD" id="cd04867">
    <property type="entry name" value="TGS_YchF_OLA1"/>
    <property type="match status" value="1"/>
</dbReference>
<keyword evidence="4 6" id="KW-0067">ATP-binding</keyword>
<comment type="caution">
    <text evidence="9">The sequence shown here is derived from an EMBL/GenBank/DDBJ whole genome shotgun (WGS) entry which is preliminary data.</text>
</comment>
<dbReference type="InterPro" id="IPR012676">
    <property type="entry name" value="TGS-like"/>
</dbReference>
<dbReference type="Pfam" id="PF06071">
    <property type="entry name" value="YchF-GTPase_C"/>
    <property type="match status" value="1"/>
</dbReference>
<evidence type="ECO:0000259" key="7">
    <source>
        <dbReference type="PROSITE" id="PS51710"/>
    </source>
</evidence>
<dbReference type="SUPFAM" id="SSF81271">
    <property type="entry name" value="TGS-like"/>
    <property type="match status" value="1"/>
</dbReference>
<accession>A0A520MIL7</accession>
<dbReference type="Gene3D" id="1.10.150.300">
    <property type="entry name" value="TGS-like domain"/>
    <property type="match status" value="1"/>
</dbReference>
<dbReference type="HAMAP" id="MF_00944">
    <property type="entry name" value="YchF_OLA1_ATPase"/>
    <property type="match status" value="1"/>
</dbReference>
<dbReference type="InterPro" id="IPR027417">
    <property type="entry name" value="P-loop_NTPase"/>
</dbReference>
<evidence type="ECO:0000313" key="9">
    <source>
        <dbReference type="EMBL" id="RZO21060.1"/>
    </source>
</evidence>
<dbReference type="Pfam" id="PF01926">
    <property type="entry name" value="MMR_HSR1"/>
    <property type="match status" value="1"/>
</dbReference>
<dbReference type="FunFam" id="3.10.20.30:FF:000001">
    <property type="entry name" value="Ribosome-binding ATPase YchF"/>
    <property type="match status" value="1"/>
</dbReference>
<evidence type="ECO:0000256" key="2">
    <source>
        <dbReference type="ARBA" id="ARBA00022723"/>
    </source>
</evidence>
<dbReference type="InterPro" id="IPR031167">
    <property type="entry name" value="G_OBG"/>
</dbReference>
<dbReference type="GO" id="GO:0005525">
    <property type="term" value="F:GTP binding"/>
    <property type="evidence" value="ECO:0007669"/>
    <property type="project" value="InterPro"/>
</dbReference>
<evidence type="ECO:0000256" key="4">
    <source>
        <dbReference type="ARBA" id="ARBA00022840"/>
    </source>
</evidence>
<sequence length="363" mass="39502">MGFNCGIVGLPNVGKSTLFNALTKAGISAENFPFCTIEPNTGVVPIPDPRQDKISAIVNPQKIIPTSMEFVDIAGLVAGASKGEGLGNQFLANIRETDAIAHVVRCFDDENVIHVEGKINPADDIDVINTELALADLESVEKALLRVAKAAKGKDKDSIALQKVLEKILPHLNEAKPLRSFVLSDDELKLLRPLSPLTLKPTMYIANVDEEGFKNNPYLDAVIAIADQEGAVVVPICNKLEAEIGELEDDERDEFLQELGMEEPGLNRVIRAGYNLLGLQTYFTAGEKEVRAWTIPVGATAPNAAGKIHTDFEKGFIRAEIVGYDDYIAGNGEHGAKDAGKWRLEGKEYIVNDGDVIHFRFNV</sequence>
<dbReference type="GO" id="GO:0005737">
    <property type="term" value="C:cytoplasm"/>
    <property type="evidence" value="ECO:0007669"/>
    <property type="project" value="TreeGrafter"/>
</dbReference>
<dbReference type="InterPro" id="IPR004095">
    <property type="entry name" value="TGS"/>
</dbReference>
<evidence type="ECO:0000259" key="8">
    <source>
        <dbReference type="PROSITE" id="PS51880"/>
    </source>
</evidence>
<keyword evidence="2" id="KW-0479">Metal-binding</keyword>
<evidence type="ECO:0000313" key="10">
    <source>
        <dbReference type="Proteomes" id="UP000315889"/>
    </source>
</evidence>
<organism evidence="9 10">
    <name type="scientific">SAR92 clade bacterium</name>
    <dbReference type="NCBI Taxonomy" id="2315479"/>
    <lineage>
        <taxon>Bacteria</taxon>
        <taxon>Pseudomonadati</taxon>
        <taxon>Pseudomonadota</taxon>
        <taxon>Gammaproteobacteria</taxon>
        <taxon>Cellvibrionales</taxon>
        <taxon>Porticoccaceae</taxon>
        <taxon>SAR92 clade</taxon>
    </lineage>
</organism>
<dbReference type="GO" id="GO:0016887">
    <property type="term" value="F:ATP hydrolysis activity"/>
    <property type="evidence" value="ECO:0007669"/>
    <property type="project" value="UniProtKB-UniRule"/>
</dbReference>
<dbReference type="EMBL" id="SHBP01000002">
    <property type="protein sequence ID" value="RZO21060.1"/>
    <property type="molecule type" value="Genomic_DNA"/>
</dbReference>
<dbReference type="GO" id="GO:0043023">
    <property type="term" value="F:ribosomal large subunit binding"/>
    <property type="evidence" value="ECO:0007669"/>
    <property type="project" value="UniProtKB-UniRule"/>
</dbReference>
<evidence type="ECO:0000256" key="6">
    <source>
        <dbReference type="HAMAP-Rule" id="MF_00944"/>
    </source>
</evidence>
<dbReference type="InterPro" id="IPR012675">
    <property type="entry name" value="Beta-grasp_dom_sf"/>
</dbReference>
<feature type="binding site" evidence="6">
    <location>
        <begin position="12"/>
        <end position="17"/>
    </location>
    <ligand>
        <name>ATP</name>
        <dbReference type="ChEBI" id="CHEBI:30616"/>
    </ligand>
</feature>
<dbReference type="Proteomes" id="UP000315889">
    <property type="component" value="Unassembled WGS sequence"/>
</dbReference>
<feature type="domain" description="TGS" evidence="8">
    <location>
        <begin position="278"/>
        <end position="361"/>
    </location>
</feature>
<dbReference type="FunFam" id="1.10.150.300:FF:000001">
    <property type="entry name" value="Ribosome-binding ATPase YchF"/>
    <property type="match status" value="1"/>
</dbReference>
<dbReference type="SUPFAM" id="SSF52540">
    <property type="entry name" value="P-loop containing nucleoside triphosphate hydrolases"/>
    <property type="match status" value="1"/>
</dbReference>
<dbReference type="InterPro" id="IPR041706">
    <property type="entry name" value="YchF_N"/>
</dbReference>
<evidence type="ECO:0000256" key="1">
    <source>
        <dbReference type="ARBA" id="ARBA00001946"/>
    </source>
</evidence>
<dbReference type="AlphaFoldDB" id="A0A520MIL7"/>
<comment type="function">
    <text evidence="6">ATPase that binds to both the 70S ribosome and the 50S ribosomal subunit in a nucleotide-independent manner.</text>
</comment>
<dbReference type="PRINTS" id="PR00326">
    <property type="entry name" value="GTP1OBG"/>
</dbReference>
<comment type="similarity">
    <text evidence="6">Belongs to the TRAFAC class OBG-HflX-like GTPase superfamily. OBG GTPase family. YchF/OLA1 subfamily.</text>
</comment>
<dbReference type="PROSITE" id="PS51710">
    <property type="entry name" value="G_OBG"/>
    <property type="match status" value="1"/>
</dbReference>
<keyword evidence="5" id="KW-0460">Magnesium</keyword>
<dbReference type="InterPro" id="IPR004396">
    <property type="entry name" value="ATPase_YchF/OLA1"/>
</dbReference>
<dbReference type="PANTHER" id="PTHR23305:SF18">
    <property type="entry name" value="OBG-TYPE G DOMAIN-CONTAINING PROTEIN"/>
    <property type="match status" value="1"/>
</dbReference>
<dbReference type="InterPro" id="IPR006073">
    <property type="entry name" value="GTP-bd"/>
</dbReference>
<feature type="domain" description="OBG-type G" evidence="7">
    <location>
        <begin position="3"/>
        <end position="256"/>
    </location>
</feature>
<dbReference type="PROSITE" id="PS51880">
    <property type="entry name" value="TGS"/>
    <property type="match status" value="1"/>
</dbReference>
<reference evidence="9 10" key="1">
    <citation type="submission" date="2019-02" db="EMBL/GenBank/DDBJ databases">
        <title>Prokaryotic population dynamics and viral predation in marine succession experiment using metagenomics: the confinement effect.</title>
        <authorList>
            <person name="Haro-Moreno J.M."/>
            <person name="Rodriguez-Valera F."/>
            <person name="Lopez-Perez M."/>
        </authorList>
    </citation>
    <scope>NUCLEOTIDE SEQUENCE [LARGE SCALE GENOMIC DNA]</scope>
    <source>
        <strain evidence="9">MED-G170</strain>
    </source>
</reference>
<dbReference type="NCBIfam" id="TIGR00092">
    <property type="entry name" value="redox-regulated ATPase YchF"/>
    <property type="match status" value="1"/>
</dbReference>
<evidence type="ECO:0000256" key="5">
    <source>
        <dbReference type="ARBA" id="ARBA00022842"/>
    </source>
</evidence>
<keyword evidence="3 6" id="KW-0547">Nucleotide-binding</keyword>
<dbReference type="PIRSF" id="PIRSF006641">
    <property type="entry name" value="CHP00092"/>
    <property type="match status" value="1"/>
</dbReference>
<dbReference type="GO" id="GO:0005524">
    <property type="term" value="F:ATP binding"/>
    <property type="evidence" value="ECO:0007669"/>
    <property type="project" value="UniProtKB-UniRule"/>
</dbReference>
<dbReference type="CDD" id="cd01900">
    <property type="entry name" value="YchF"/>
    <property type="match status" value="1"/>
</dbReference>
<dbReference type="Gene3D" id="3.10.20.30">
    <property type="match status" value="1"/>
</dbReference>
<gene>
    <name evidence="6 9" type="primary">ychF</name>
    <name evidence="9" type="ORF">EVB03_02200</name>
</gene>